<comment type="subcellular location">
    <subcellularLocation>
        <location evidence="1">Membrane</location>
        <topology evidence="1">Multi-pass membrane protein</topology>
    </subcellularLocation>
</comment>
<evidence type="ECO:0000256" key="1">
    <source>
        <dbReference type="ARBA" id="ARBA00004141"/>
    </source>
</evidence>
<dbReference type="OrthoDB" id="8264912at2"/>
<dbReference type="GO" id="GO:0005886">
    <property type="term" value="C:plasma membrane"/>
    <property type="evidence" value="ECO:0007669"/>
    <property type="project" value="TreeGrafter"/>
</dbReference>
<organism evidence="8 9">
    <name type="scientific">Pseudolabrys taiwanensis</name>
    <dbReference type="NCBI Taxonomy" id="331696"/>
    <lineage>
        <taxon>Bacteria</taxon>
        <taxon>Pseudomonadati</taxon>
        <taxon>Pseudomonadota</taxon>
        <taxon>Alphaproteobacteria</taxon>
        <taxon>Hyphomicrobiales</taxon>
        <taxon>Xanthobacteraceae</taxon>
        <taxon>Pseudolabrys</taxon>
    </lineage>
</organism>
<dbReference type="InterPro" id="IPR007267">
    <property type="entry name" value="GtrA_DPMS_TM"/>
</dbReference>
<dbReference type="Pfam" id="PF04138">
    <property type="entry name" value="GtrA_DPMS_TM"/>
    <property type="match status" value="1"/>
</dbReference>
<proteinExistence type="inferred from homology"/>
<dbReference type="AlphaFoldDB" id="A0A346A2S5"/>
<evidence type="ECO:0000313" key="9">
    <source>
        <dbReference type="Proteomes" id="UP000254889"/>
    </source>
</evidence>
<dbReference type="PANTHER" id="PTHR38459">
    <property type="entry name" value="PROPHAGE BACTOPRENOL-LINKED GLUCOSE TRANSLOCASE HOMOLOG"/>
    <property type="match status" value="1"/>
</dbReference>
<keyword evidence="9" id="KW-1185">Reference proteome</keyword>
<feature type="transmembrane region" description="Helical" evidence="6">
    <location>
        <begin position="122"/>
        <end position="145"/>
    </location>
</feature>
<dbReference type="InterPro" id="IPR051401">
    <property type="entry name" value="GtrA_CellWall_Glycosyl"/>
</dbReference>
<evidence type="ECO:0000256" key="4">
    <source>
        <dbReference type="ARBA" id="ARBA00022989"/>
    </source>
</evidence>
<name>A0A346A2S5_9HYPH</name>
<dbReference type="Proteomes" id="UP000254889">
    <property type="component" value="Chromosome"/>
</dbReference>
<dbReference type="PANTHER" id="PTHR38459:SF1">
    <property type="entry name" value="PROPHAGE BACTOPRENOL-LINKED GLUCOSE TRANSLOCASE HOMOLOG"/>
    <property type="match status" value="1"/>
</dbReference>
<dbReference type="RefSeq" id="WP_115693851.1">
    <property type="nucleotide sequence ID" value="NZ_CP031417.1"/>
</dbReference>
<dbReference type="GO" id="GO:0000271">
    <property type="term" value="P:polysaccharide biosynthetic process"/>
    <property type="evidence" value="ECO:0007669"/>
    <property type="project" value="InterPro"/>
</dbReference>
<comment type="similarity">
    <text evidence="2">Belongs to the GtrA family.</text>
</comment>
<keyword evidence="5 6" id="KW-0472">Membrane</keyword>
<evidence type="ECO:0000259" key="7">
    <source>
        <dbReference type="Pfam" id="PF04138"/>
    </source>
</evidence>
<feature type="transmembrane region" description="Helical" evidence="6">
    <location>
        <begin position="92"/>
        <end position="116"/>
    </location>
</feature>
<keyword evidence="4 6" id="KW-1133">Transmembrane helix</keyword>
<feature type="transmembrane region" description="Helical" evidence="6">
    <location>
        <begin position="49"/>
        <end position="72"/>
    </location>
</feature>
<dbReference type="KEGG" id="ptaw:DW352_24865"/>
<dbReference type="EMBL" id="CP031417">
    <property type="protein sequence ID" value="AXK83472.1"/>
    <property type="molecule type" value="Genomic_DNA"/>
</dbReference>
<feature type="transmembrane region" description="Helical" evidence="6">
    <location>
        <begin position="21"/>
        <end position="43"/>
    </location>
</feature>
<evidence type="ECO:0000256" key="2">
    <source>
        <dbReference type="ARBA" id="ARBA00009399"/>
    </source>
</evidence>
<reference evidence="8 9" key="1">
    <citation type="submission" date="2018-07" db="EMBL/GenBank/DDBJ databases">
        <authorList>
            <person name="Quirk P.G."/>
            <person name="Krulwich T.A."/>
        </authorList>
    </citation>
    <scope>NUCLEOTIDE SEQUENCE [LARGE SCALE GENOMIC DNA]</scope>
    <source>
        <strain evidence="8 9">CC-BB4</strain>
    </source>
</reference>
<sequence length="157" mass="17311">MTFKSLRNIRDRLTEAWHERAIVLKAISFAFVGLINSAIDFAIFSFAYYYLGLPIIVANTLAWIVAVTGSYVMNSTITFAAESGRKLGFSQYLGFAASQFAGFLANTATVWCLVELAHIPAWAAKVVAIAVSFVVNFSLSHFLVFRTEKPKADRGQS</sequence>
<feature type="domain" description="GtrA/DPMS transmembrane" evidence="7">
    <location>
        <begin position="29"/>
        <end position="145"/>
    </location>
</feature>
<evidence type="ECO:0000313" key="8">
    <source>
        <dbReference type="EMBL" id="AXK83472.1"/>
    </source>
</evidence>
<gene>
    <name evidence="8" type="ORF">DW352_24865</name>
</gene>
<evidence type="ECO:0000256" key="3">
    <source>
        <dbReference type="ARBA" id="ARBA00022692"/>
    </source>
</evidence>
<evidence type="ECO:0000256" key="6">
    <source>
        <dbReference type="SAM" id="Phobius"/>
    </source>
</evidence>
<evidence type="ECO:0000256" key="5">
    <source>
        <dbReference type="ARBA" id="ARBA00023136"/>
    </source>
</evidence>
<keyword evidence="3 6" id="KW-0812">Transmembrane</keyword>
<accession>A0A346A2S5</accession>
<protein>
    <submittedName>
        <fullName evidence="8">GtrA family protein</fullName>
    </submittedName>
</protein>